<dbReference type="PROSITE" id="PS50097">
    <property type="entry name" value="BTB"/>
    <property type="match status" value="1"/>
</dbReference>
<feature type="domain" description="BTB" evidence="1">
    <location>
        <begin position="44"/>
        <end position="113"/>
    </location>
</feature>
<dbReference type="PANTHER" id="PTHR24413">
    <property type="entry name" value="SPECKLE-TYPE POZ PROTEIN"/>
    <property type="match status" value="1"/>
</dbReference>
<accession>A0A9N9BAN1</accession>
<feature type="domain" description="TLDc" evidence="2">
    <location>
        <begin position="341"/>
        <end position="520"/>
    </location>
</feature>
<dbReference type="EMBL" id="CAJVPV010003715">
    <property type="protein sequence ID" value="CAG8558237.1"/>
    <property type="molecule type" value="Genomic_DNA"/>
</dbReference>
<evidence type="ECO:0000313" key="4">
    <source>
        <dbReference type="Proteomes" id="UP000789342"/>
    </source>
</evidence>
<dbReference type="InterPro" id="IPR011333">
    <property type="entry name" value="SKP1/BTB/POZ_sf"/>
</dbReference>
<gene>
    <name evidence="3" type="ORF">AMORRO_LOCUS5895</name>
</gene>
<name>A0A9N9BAN1_9GLOM</name>
<proteinExistence type="predicted"/>
<dbReference type="AlphaFoldDB" id="A0A9N9BAN1"/>
<dbReference type="CDD" id="cd18186">
    <property type="entry name" value="BTB_POZ_ZBTB_KLHL-like"/>
    <property type="match status" value="1"/>
</dbReference>
<organism evidence="3 4">
    <name type="scientific">Acaulospora morrowiae</name>
    <dbReference type="NCBI Taxonomy" id="94023"/>
    <lineage>
        <taxon>Eukaryota</taxon>
        <taxon>Fungi</taxon>
        <taxon>Fungi incertae sedis</taxon>
        <taxon>Mucoromycota</taxon>
        <taxon>Glomeromycotina</taxon>
        <taxon>Glomeromycetes</taxon>
        <taxon>Diversisporales</taxon>
        <taxon>Acaulosporaceae</taxon>
        <taxon>Acaulospora</taxon>
    </lineage>
</organism>
<comment type="caution">
    <text evidence="3">The sequence shown here is derived from an EMBL/GenBank/DDBJ whole genome shotgun (WGS) entry which is preliminary data.</text>
</comment>
<dbReference type="Gene3D" id="3.30.710.10">
    <property type="entry name" value="Potassium Channel Kv1.1, Chain A"/>
    <property type="match status" value="1"/>
</dbReference>
<keyword evidence="4" id="KW-1185">Reference proteome</keyword>
<dbReference type="OrthoDB" id="1893551at2759"/>
<sequence>MSSFFEKLSSDLTKLLKTPNDHNVILEIGGDSCFPSPSSSPPMNQAPLNQRFRIFKAHSAILRARCPFFEAALSSEWVKKEGSLMIIKKPNIEPRIFDIVLTYIYNGTASLDEIPPVEIMKLLICSDELALEELITHTQEFLIKNHQQWIQSNVLSILEQVFDHSSFRSLQSYCVELLISTPSLLSKNTKEFLNIEEGLLFELLERDDFNKMEEIEIWDLILRWGVGNCVGLCDNVCGDDADDVNDIGDVKIKNDRTKDIKNHNVENWTDSETQEIARKISNLVYHIRFSEISSQDFSSKIEPFSKLFPAALWNEIQGYYDSSNYLNASSLLPPRRKFGSNILSHEHLEMLSDWIDPKDDFSSLAFPNDVTPYKFNLLYRASDESFSLKTLHERIDCLPNIIVVSKVSGSTEEEIVGGYNPIGWEDSGEFNPDIANSFLFSFKTRKDQTFGKISRIKQAMLDKVKFDSKIGLVCFGSSDLRIGGILRRKSGYTQLKYYESKIRDFQGTFDIDDYEVFQVLKQNHDG</sequence>
<evidence type="ECO:0000259" key="2">
    <source>
        <dbReference type="PROSITE" id="PS51886"/>
    </source>
</evidence>
<dbReference type="SMART" id="SM00225">
    <property type="entry name" value="BTB"/>
    <property type="match status" value="1"/>
</dbReference>
<dbReference type="Pfam" id="PF07534">
    <property type="entry name" value="TLD"/>
    <property type="match status" value="1"/>
</dbReference>
<dbReference type="Pfam" id="PF00651">
    <property type="entry name" value="BTB"/>
    <property type="match status" value="1"/>
</dbReference>
<dbReference type="InterPro" id="IPR006571">
    <property type="entry name" value="TLDc_dom"/>
</dbReference>
<reference evidence="3" key="1">
    <citation type="submission" date="2021-06" db="EMBL/GenBank/DDBJ databases">
        <authorList>
            <person name="Kallberg Y."/>
            <person name="Tangrot J."/>
            <person name="Rosling A."/>
        </authorList>
    </citation>
    <scope>NUCLEOTIDE SEQUENCE</scope>
    <source>
        <strain evidence="3">CL551</strain>
    </source>
</reference>
<dbReference type="SUPFAM" id="SSF54695">
    <property type="entry name" value="POZ domain"/>
    <property type="match status" value="1"/>
</dbReference>
<dbReference type="Proteomes" id="UP000789342">
    <property type="component" value="Unassembled WGS sequence"/>
</dbReference>
<dbReference type="PROSITE" id="PS51886">
    <property type="entry name" value="TLDC"/>
    <property type="match status" value="1"/>
</dbReference>
<evidence type="ECO:0000313" key="3">
    <source>
        <dbReference type="EMBL" id="CAG8558237.1"/>
    </source>
</evidence>
<evidence type="ECO:0000259" key="1">
    <source>
        <dbReference type="PROSITE" id="PS50097"/>
    </source>
</evidence>
<dbReference type="InterPro" id="IPR000210">
    <property type="entry name" value="BTB/POZ_dom"/>
</dbReference>
<protein>
    <submittedName>
        <fullName evidence="3">140_t:CDS:1</fullName>
    </submittedName>
</protein>